<dbReference type="InterPro" id="IPR008271">
    <property type="entry name" value="Ser/Thr_kinase_AS"/>
</dbReference>
<comment type="caution">
    <text evidence="2">The sequence shown here is derived from an EMBL/GenBank/DDBJ whole genome shotgun (WGS) entry which is preliminary data.</text>
</comment>
<evidence type="ECO:0000313" key="2">
    <source>
        <dbReference type="EMBL" id="KAF9474164.1"/>
    </source>
</evidence>
<dbReference type="InterPro" id="IPR011009">
    <property type="entry name" value="Kinase-like_dom_sf"/>
</dbReference>
<dbReference type="PROSITE" id="PS50011">
    <property type="entry name" value="PROTEIN_KINASE_DOM"/>
    <property type="match status" value="1"/>
</dbReference>
<keyword evidence="3" id="KW-1185">Reference proteome</keyword>
<evidence type="ECO:0000313" key="3">
    <source>
        <dbReference type="Proteomes" id="UP000807469"/>
    </source>
</evidence>
<dbReference type="PANTHER" id="PTHR44167">
    <property type="entry name" value="OVARIAN-SPECIFIC SERINE/THREONINE-PROTEIN KINASE LOK-RELATED"/>
    <property type="match status" value="1"/>
</dbReference>
<dbReference type="OrthoDB" id="2722301at2759"/>
<evidence type="ECO:0000259" key="1">
    <source>
        <dbReference type="PROSITE" id="PS50011"/>
    </source>
</evidence>
<dbReference type="GO" id="GO:0005634">
    <property type="term" value="C:nucleus"/>
    <property type="evidence" value="ECO:0007669"/>
    <property type="project" value="TreeGrafter"/>
</dbReference>
<name>A0A9P5YT77_9AGAR</name>
<dbReference type="GO" id="GO:0005524">
    <property type="term" value="F:ATP binding"/>
    <property type="evidence" value="ECO:0007669"/>
    <property type="project" value="InterPro"/>
</dbReference>
<dbReference type="PANTHER" id="PTHR44167:SF30">
    <property type="entry name" value="PHOSPHORYLASE KINASE"/>
    <property type="match status" value="1"/>
</dbReference>
<dbReference type="Gene3D" id="1.10.510.10">
    <property type="entry name" value="Transferase(Phosphotransferase) domain 1"/>
    <property type="match status" value="1"/>
</dbReference>
<proteinExistence type="predicted"/>
<feature type="domain" description="Protein kinase" evidence="1">
    <location>
        <begin position="37"/>
        <end position="328"/>
    </location>
</feature>
<reference evidence="2" key="1">
    <citation type="submission" date="2020-11" db="EMBL/GenBank/DDBJ databases">
        <authorList>
            <consortium name="DOE Joint Genome Institute"/>
            <person name="Ahrendt S."/>
            <person name="Riley R."/>
            <person name="Andreopoulos W."/>
            <person name="Labutti K."/>
            <person name="Pangilinan J."/>
            <person name="Ruiz-Duenas F.J."/>
            <person name="Barrasa J.M."/>
            <person name="Sanchez-Garcia M."/>
            <person name="Camarero S."/>
            <person name="Miyauchi S."/>
            <person name="Serrano A."/>
            <person name="Linde D."/>
            <person name="Babiker R."/>
            <person name="Drula E."/>
            <person name="Ayuso-Fernandez I."/>
            <person name="Pacheco R."/>
            <person name="Padilla G."/>
            <person name="Ferreira P."/>
            <person name="Barriuso J."/>
            <person name="Kellner H."/>
            <person name="Castanera R."/>
            <person name="Alfaro M."/>
            <person name="Ramirez L."/>
            <person name="Pisabarro A.G."/>
            <person name="Kuo A."/>
            <person name="Tritt A."/>
            <person name="Lipzen A."/>
            <person name="He G."/>
            <person name="Yan M."/>
            <person name="Ng V."/>
            <person name="Cullen D."/>
            <person name="Martin F."/>
            <person name="Rosso M.-N."/>
            <person name="Henrissat B."/>
            <person name="Hibbett D."/>
            <person name="Martinez A.T."/>
            <person name="Grigoriev I.V."/>
        </authorList>
    </citation>
    <scope>NUCLEOTIDE SEQUENCE</scope>
    <source>
        <strain evidence="2">CIRM-BRFM 674</strain>
    </source>
</reference>
<organism evidence="2 3">
    <name type="scientific">Pholiota conissans</name>
    <dbReference type="NCBI Taxonomy" id="109636"/>
    <lineage>
        <taxon>Eukaryota</taxon>
        <taxon>Fungi</taxon>
        <taxon>Dikarya</taxon>
        <taxon>Basidiomycota</taxon>
        <taxon>Agaricomycotina</taxon>
        <taxon>Agaricomycetes</taxon>
        <taxon>Agaricomycetidae</taxon>
        <taxon>Agaricales</taxon>
        <taxon>Agaricineae</taxon>
        <taxon>Strophariaceae</taxon>
        <taxon>Pholiota</taxon>
    </lineage>
</organism>
<gene>
    <name evidence="2" type="ORF">BDN70DRAFT_816162</name>
</gene>
<dbReference type="GO" id="GO:0004674">
    <property type="term" value="F:protein serine/threonine kinase activity"/>
    <property type="evidence" value="ECO:0007669"/>
    <property type="project" value="TreeGrafter"/>
</dbReference>
<dbReference type="Proteomes" id="UP000807469">
    <property type="component" value="Unassembled WGS sequence"/>
</dbReference>
<dbReference type="SUPFAM" id="SSF56112">
    <property type="entry name" value="Protein kinase-like (PK-like)"/>
    <property type="match status" value="1"/>
</dbReference>
<dbReference type="SMART" id="SM00220">
    <property type="entry name" value="S_TKc"/>
    <property type="match status" value="1"/>
</dbReference>
<dbReference type="GO" id="GO:0044773">
    <property type="term" value="P:mitotic DNA damage checkpoint signaling"/>
    <property type="evidence" value="ECO:0007669"/>
    <property type="project" value="TreeGrafter"/>
</dbReference>
<sequence>MDFWHSSQLVQWFHDRGYTPYTRIYSDGYPSFCAVPSLPFNEVGTGSYPYAHYNGTKVGDMTPLRAKDRTGKVMFAQDSQLRHVAIKLVLDQSDEYRILRLLYEKGTEIARENCVIPVLDLLPFGEFWFAVMPRWSTKVPSPEIHTMKEILPYEAPNPNNEPHLHYQALAFLHSHNIVHRDIKMENMLVDHFSDDASTDFHPARAKLREQGKALYALMDFNLSTMVPPDINRKEYRRDYRDSFDGTWPHPYDTAAGEFEYNPFAFDVACLGHYSLHLPMLAPLLDRMTTWEIDKRFTAAEALQFFELMRSELTEEQLSIKEYESEQFVPYELYDRWRGLPEDFTQKWALYRQPPVPLVMRILRHIYFSHYLPNHVIPSIRRFFSRLTCIPSSVWARFTDLLSFRSGVLRI</sequence>
<dbReference type="PROSITE" id="PS00108">
    <property type="entry name" value="PROTEIN_KINASE_ST"/>
    <property type="match status" value="1"/>
</dbReference>
<dbReference type="AlphaFoldDB" id="A0A9P5YT77"/>
<dbReference type="InterPro" id="IPR000719">
    <property type="entry name" value="Prot_kinase_dom"/>
</dbReference>
<protein>
    <recommendedName>
        <fullName evidence="1">Protein kinase domain-containing protein</fullName>
    </recommendedName>
</protein>
<dbReference type="EMBL" id="MU155393">
    <property type="protein sequence ID" value="KAF9474164.1"/>
    <property type="molecule type" value="Genomic_DNA"/>
</dbReference>
<accession>A0A9P5YT77</accession>